<gene>
    <name evidence="1" type="ORF">NE619_19005</name>
</gene>
<evidence type="ECO:0000313" key="1">
    <source>
        <dbReference type="EMBL" id="MCQ4638816.1"/>
    </source>
</evidence>
<reference evidence="1 2" key="1">
    <citation type="submission" date="2022-06" db="EMBL/GenBank/DDBJ databases">
        <title>Isolation of gut microbiota from human fecal samples.</title>
        <authorList>
            <person name="Pamer E.G."/>
            <person name="Barat B."/>
            <person name="Waligurski E."/>
            <person name="Medina S."/>
            <person name="Paddock L."/>
            <person name="Mostad J."/>
        </authorList>
    </citation>
    <scope>NUCLEOTIDE SEQUENCE [LARGE SCALE GENOMIC DNA]</scope>
    <source>
        <strain evidence="1 2">SL.3.17</strain>
    </source>
</reference>
<evidence type="ECO:0000313" key="2">
    <source>
        <dbReference type="Proteomes" id="UP001524502"/>
    </source>
</evidence>
<comment type="caution">
    <text evidence="1">The sequence shown here is derived from an EMBL/GenBank/DDBJ whole genome shotgun (WGS) entry which is preliminary data.</text>
</comment>
<feature type="non-terminal residue" evidence="1">
    <location>
        <position position="1"/>
    </location>
</feature>
<organism evidence="1 2">
    <name type="scientific">Anaerovorax odorimutans</name>
    <dbReference type="NCBI Taxonomy" id="109327"/>
    <lineage>
        <taxon>Bacteria</taxon>
        <taxon>Bacillati</taxon>
        <taxon>Bacillota</taxon>
        <taxon>Clostridia</taxon>
        <taxon>Peptostreptococcales</taxon>
        <taxon>Anaerovoracaceae</taxon>
        <taxon>Anaerovorax</taxon>
    </lineage>
</organism>
<proteinExistence type="predicted"/>
<name>A0ABT1RVC1_9FIRM</name>
<sequence>YRLRDTHPAEFACAKRFFVCEKKEVACLVGTRIDVERKEVSLRQGPRSALYRLRDTHPAEFACAKRFF</sequence>
<keyword evidence="2" id="KW-1185">Reference proteome</keyword>
<protein>
    <submittedName>
        <fullName evidence="1">Uncharacterized protein</fullName>
    </submittedName>
</protein>
<dbReference type="RefSeq" id="WP_256133964.1">
    <property type="nucleotide sequence ID" value="NZ_JANFXK010000290.1"/>
</dbReference>
<feature type="non-terminal residue" evidence="1">
    <location>
        <position position="68"/>
    </location>
</feature>
<dbReference type="EMBL" id="JANFXK010000290">
    <property type="protein sequence ID" value="MCQ4638816.1"/>
    <property type="molecule type" value="Genomic_DNA"/>
</dbReference>
<accession>A0ABT1RVC1</accession>
<dbReference type="Proteomes" id="UP001524502">
    <property type="component" value="Unassembled WGS sequence"/>
</dbReference>